<sequence length="516" mass="55177">MQSLWLDGRRPIPTHPFMADEEYDDVVVGAGITGLSTALMLAEAGRHVVVLEAREIGALATGNTTGKISLLQGSRLSTIRAHHSRRIVQAYVDSNRDGQEWLLDFCERAGAPVQRRTAYSYAQHRAGAADVEAEYRAAREAGLPVSLVERADVPFPFAFGVALAEQAQFDPMDALDALARELIAAGGTIHTRVRVTGVRASSPALVTTSAGEVRGRTVVLATATPILDRGLYFAKTHGQRSYGMALELRDAGPGDLPEGMFLSIGDSSHSRSVRTAPRDGHDLLVIGGNGHEVGRPGAESEAELVDDLRDWGQTFFPGARMTHAWSAQDYESHNLIPFVGALPRGRGRIYLATGYAKWGMTNAVAAGIRICAEIFGDPWRERRHWHQVLGSRATRPADLARGARAGVQVGAAALSGWLGAEGESTPIARPGEGEGVVANAKGRPVGISTVDGTTCAVSAVCTHLGGVLHWNDAERSWDCPLHASRFAADGTRLEGPALADLERMPRRTHPPRIAGT</sequence>
<keyword evidence="3" id="KW-0408">Iron</keyword>
<dbReference type="EMBL" id="FNPZ01000001">
    <property type="protein sequence ID" value="SDY60992.1"/>
    <property type="molecule type" value="Genomic_DNA"/>
</dbReference>
<dbReference type="STRING" id="381665.SAMN05216554_0885"/>
<dbReference type="PRINTS" id="PR00420">
    <property type="entry name" value="RNGMNOXGNASE"/>
</dbReference>
<dbReference type="Pfam" id="PF01266">
    <property type="entry name" value="DAO"/>
    <property type="match status" value="1"/>
</dbReference>
<dbReference type="Gene3D" id="3.30.9.10">
    <property type="entry name" value="D-Amino Acid Oxidase, subunit A, domain 2"/>
    <property type="match status" value="1"/>
</dbReference>
<keyword evidence="2" id="KW-0479">Metal-binding</keyword>
<dbReference type="GO" id="GO:0046872">
    <property type="term" value="F:metal ion binding"/>
    <property type="evidence" value="ECO:0007669"/>
    <property type="project" value="UniProtKB-KW"/>
</dbReference>
<keyword evidence="4" id="KW-0411">Iron-sulfur</keyword>
<dbReference type="GO" id="GO:0016705">
    <property type="term" value="F:oxidoreductase activity, acting on paired donors, with incorporation or reduction of molecular oxygen"/>
    <property type="evidence" value="ECO:0007669"/>
    <property type="project" value="UniProtKB-ARBA"/>
</dbReference>
<keyword evidence="7" id="KW-1185">Reference proteome</keyword>
<dbReference type="Proteomes" id="UP000198891">
    <property type="component" value="Unassembled WGS sequence"/>
</dbReference>
<evidence type="ECO:0000256" key="4">
    <source>
        <dbReference type="ARBA" id="ARBA00023014"/>
    </source>
</evidence>
<dbReference type="InterPro" id="IPR036188">
    <property type="entry name" value="FAD/NAD-bd_sf"/>
</dbReference>
<reference evidence="6 7" key="1">
    <citation type="submission" date="2016-10" db="EMBL/GenBank/DDBJ databases">
        <authorList>
            <person name="de Groot N.N."/>
        </authorList>
    </citation>
    <scope>NUCLEOTIDE SEQUENCE [LARGE SCALE GENOMIC DNA]</scope>
    <source>
        <strain evidence="6 7">CGMCC 4.3491</strain>
    </source>
</reference>
<organism evidence="6 7">
    <name type="scientific">Herbiconiux ginsengi</name>
    <dbReference type="NCBI Taxonomy" id="381665"/>
    <lineage>
        <taxon>Bacteria</taxon>
        <taxon>Bacillati</taxon>
        <taxon>Actinomycetota</taxon>
        <taxon>Actinomycetes</taxon>
        <taxon>Micrococcales</taxon>
        <taxon>Microbacteriaceae</taxon>
        <taxon>Herbiconiux</taxon>
    </lineage>
</organism>
<dbReference type="GO" id="GO:0004497">
    <property type="term" value="F:monooxygenase activity"/>
    <property type="evidence" value="ECO:0007669"/>
    <property type="project" value="UniProtKB-ARBA"/>
</dbReference>
<dbReference type="InterPro" id="IPR017941">
    <property type="entry name" value="Rieske_2Fe-2S"/>
</dbReference>
<evidence type="ECO:0000313" key="6">
    <source>
        <dbReference type="EMBL" id="SDY60992.1"/>
    </source>
</evidence>
<dbReference type="PANTHER" id="PTHR13847">
    <property type="entry name" value="SARCOSINE DEHYDROGENASE-RELATED"/>
    <property type="match status" value="1"/>
</dbReference>
<dbReference type="InterPro" id="IPR036922">
    <property type="entry name" value="Rieske_2Fe-2S_sf"/>
</dbReference>
<dbReference type="SUPFAM" id="SSF50022">
    <property type="entry name" value="ISP domain"/>
    <property type="match status" value="1"/>
</dbReference>
<dbReference type="InterPro" id="IPR006076">
    <property type="entry name" value="FAD-dep_OxRdtase"/>
</dbReference>
<dbReference type="GO" id="GO:0051537">
    <property type="term" value="F:2 iron, 2 sulfur cluster binding"/>
    <property type="evidence" value="ECO:0007669"/>
    <property type="project" value="UniProtKB-KW"/>
</dbReference>
<dbReference type="AlphaFoldDB" id="A0A1H3L981"/>
<gene>
    <name evidence="6" type="ORF">SAMN05216554_0885</name>
</gene>
<proteinExistence type="predicted"/>
<dbReference type="GO" id="GO:0005737">
    <property type="term" value="C:cytoplasm"/>
    <property type="evidence" value="ECO:0007669"/>
    <property type="project" value="TreeGrafter"/>
</dbReference>
<accession>A0A1H3L981</accession>
<evidence type="ECO:0000256" key="2">
    <source>
        <dbReference type="ARBA" id="ARBA00022723"/>
    </source>
</evidence>
<dbReference type="SUPFAM" id="SSF51905">
    <property type="entry name" value="FAD/NAD(P)-binding domain"/>
    <property type="match status" value="1"/>
</dbReference>
<name>A0A1H3L981_9MICO</name>
<evidence type="ECO:0000256" key="1">
    <source>
        <dbReference type="ARBA" id="ARBA00022714"/>
    </source>
</evidence>
<evidence type="ECO:0000256" key="3">
    <source>
        <dbReference type="ARBA" id="ARBA00023004"/>
    </source>
</evidence>
<feature type="domain" description="Rieske" evidence="5">
    <location>
        <begin position="422"/>
        <end position="515"/>
    </location>
</feature>
<evidence type="ECO:0000313" key="7">
    <source>
        <dbReference type="Proteomes" id="UP000198891"/>
    </source>
</evidence>
<dbReference type="PANTHER" id="PTHR13847:SF274">
    <property type="entry name" value="RIESKE 2FE-2S IRON-SULFUR PROTEIN YHFW-RELATED"/>
    <property type="match status" value="1"/>
</dbReference>
<keyword evidence="1" id="KW-0001">2Fe-2S</keyword>
<dbReference type="Gene3D" id="2.102.10.10">
    <property type="entry name" value="Rieske [2Fe-2S] iron-sulphur domain"/>
    <property type="match status" value="1"/>
</dbReference>
<protein>
    <submittedName>
        <fullName evidence="6">Glycine/D-amino acid oxidase</fullName>
    </submittedName>
</protein>
<dbReference type="Pfam" id="PF00355">
    <property type="entry name" value="Rieske"/>
    <property type="match status" value="1"/>
</dbReference>
<dbReference type="PROSITE" id="PS51296">
    <property type="entry name" value="RIESKE"/>
    <property type="match status" value="1"/>
</dbReference>
<evidence type="ECO:0000259" key="5">
    <source>
        <dbReference type="PROSITE" id="PS51296"/>
    </source>
</evidence>
<dbReference type="Gene3D" id="3.50.50.60">
    <property type="entry name" value="FAD/NAD(P)-binding domain"/>
    <property type="match status" value="1"/>
</dbReference>
<dbReference type="OrthoDB" id="9767869at2"/>